<dbReference type="PANTHER" id="PTHR12302">
    <property type="entry name" value="EBNA2 BINDING PROTEIN P100"/>
    <property type="match status" value="1"/>
</dbReference>
<dbReference type="GeneID" id="24094728"/>
<dbReference type="PROSITE" id="PS50830">
    <property type="entry name" value="TNASE_3"/>
    <property type="match status" value="1"/>
</dbReference>
<keyword evidence="7" id="KW-0106">Calcium</keyword>
<dbReference type="PANTHER" id="PTHR12302:SF3">
    <property type="entry name" value="SERINE_THREONINE-PROTEIN KINASE 31"/>
    <property type="match status" value="1"/>
</dbReference>
<evidence type="ECO:0000256" key="2">
    <source>
        <dbReference type="ARBA" id="ARBA00004173"/>
    </source>
</evidence>
<comment type="similarity">
    <text evidence="3">Belongs to the LCL3 family.</text>
</comment>
<evidence type="ECO:0000313" key="11">
    <source>
        <dbReference type="Proteomes" id="UP000006352"/>
    </source>
</evidence>
<name>J4HTZ1_9APHY</name>
<evidence type="ECO:0000256" key="3">
    <source>
        <dbReference type="ARBA" id="ARBA00005435"/>
    </source>
</evidence>
<dbReference type="GO" id="GO:0016020">
    <property type="term" value="C:membrane"/>
    <property type="evidence" value="ECO:0007669"/>
    <property type="project" value="UniProtKB-SubCell"/>
</dbReference>
<dbReference type="GO" id="GO:0005739">
    <property type="term" value="C:mitochondrion"/>
    <property type="evidence" value="ECO:0007669"/>
    <property type="project" value="UniProtKB-SubCell"/>
</dbReference>
<proteinExistence type="inferred from homology"/>
<dbReference type="HOGENOM" id="CLU_046484_8_0_1"/>
<accession>J4HTZ1</accession>
<evidence type="ECO:0000313" key="10">
    <source>
        <dbReference type="EMBL" id="CCL99817.1"/>
    </source>
</evidence>
<gene>
    <name evidence="10" type="ORF">FIBRA_01841</name>
</gene>
<dbReference type="InterPro" id="IPR035437">
    <property type="entry name" value="SNase_OB-fold_sf"/>
</dbReference>
<dbReference type="InterPro" id="IPR016071">
    <property type="entry name" value="Staphylococal_nuclease_OB-fold"/>
</dbReference>
<feature type="region of interest" description="Disordered" evidence="8">
    <location>
        <begin position="162"/>
        <end position="182"/>
    </location>
</feature>
<evidence type="ECO:0000256" key="5">
    <source>
        <dbReference type="ARBA" id="ARBA00022759"/>
    </source>
</evidence>
<dbReference type="STRING" id="599839.J4HTZ1"/>
<dbReference type="OrthoDB" id="430293at2759"/>
<evidence type="ECO:0000256" key="1">
    <source>
        <dbReference type="ARBA" id="ARBA00004167"/>
    </source>
</evidence>
<dbReference type="GO" id="GO:0004519">
    <property type="term" value="F:endonuclease activity"/>
    <property type="evidence" value="ECO:0007669"/>
    <property type="project" value="UniProtKB-KW"/>
</dbReference>
<dbReference type="RefSeq" id="XP_012179100.1">
    <property type="nucleotide sequence ID" value="XM_012323710.1"/>
</dbReference>
<evidence type="ECO:0000256" key="4">
    <source>
        <dbReference type="ARBA" id="ARBA00022722"/>
    </source>
</evidence>
<feature type="domain" description="TNase-like" evidence="9">
    <location>
        <begin position="1"/>
        <end position="145"/>
    </location>
</feature>
<dbReference type="Proteomes" id="UP000006352">
    <property type="component" value="Unassembled WGS sequence"/>
</dbReference>
<dbReference type="GO" id="GO:0016787">
    <property type="term" value="F:hydrolase activity"/>
    <property type="evidence" value="ECO:0007669"/>
    <property type="project" value="UniProtKB-KW"/>
</dbReference>
<evidence type="ECO:0000256" key="6">
    <source>
        <dbReference type="ARBA" id="ARBA00022801"/>
    </source>
</evidence>
<dbReference type="SMART" id="SM00318">
    <property type="entry name" value="SNc"/>
    <property type="match status" value="1"/>
</dbReference>
<dbReference type="EMBL" id="HE796952">
    <property type="protein sequence ID" value="CCL99817.1"/>
    <property type="molecule type" value="Genomic_DNA"/>
</dbReference>
<evidence type="ECO:0000256" key="8">
    <source>
        <dbReference type="SAM" id="MobiDB-lite"/>
    </source>
</evidence>
<evidence type="ECO:0000256" key="7">
    <source>
        <dbReference type="ARBA" id="ARBA00022837"/>
    </source>
</evidence>
<dbReference type="InParanoid" id="J4HTZ1"/>
<keyword evidence="6" id="KW-0378">Hydrolase</keyword>
<sequence>MPGMGWRWPLKFRRVPTRSKDLVGKTIRIRLAAADAPEGRWFGKEGQVYFQESLDWLKSQAEGQVVYCQMWSKDQYGRVVAMPYLKPRILPGFIMKGKCLSIEMVRAGWAEVYTAAGAVYGHFGKDEFLRLQGEAQAERRGIWQNGTERESAAEYKRRLAAGGKSVKADDTDDIPISSEDTQELQTRGWFRRWFRSPR</sequence>
<reference evidence="10 11" key="1">
    <citation type="journal article" date="2012" name="Appl. Environ. Microbiol.">
        <title>Short-read sequencing for genomic analysis of the brown rot fungus Fibroporia radiculosa.</title>
        <authorList>
            <person name="Tang J.D."/>
            <person name="Perkins A.D."/>
            <person name="Sonstegard T.S."/>
            <person name="Schroeder S.G."/>
            <person name="Burgess S.C."/>
            <person name="Diehl S.V."/>
        </authorList>
    </citation>
    <scope>NUCLEOTIDE SEQUENCE [LARGE SCALE GENOMIC DNA]</scope>
    <source>
        <strain evidence="10 11">TFFH 294</strain>
    </source>
</reference>
<dbReference type="SUPFAM" id="SSF50199">
    <property type="entry name" value="Staphylococcal nuclease"/>
    <property type="match status" value="1"/>
</dbReference>
<dbReference type="FunCoup" id="J4HTZ1">
    <property type="interactions" value="3"/>
</dbReference>
<protein>
    <recommendedName>
        <fullName evidence="9">TNase-like domain-containing protein</fullName>
    </recommendedName>
</protein>
<dbReference type="Gene3D" id="2.40.50.90">
    <property type="match status" value="1"/>
</dbReference>
<keyword evidence="11" id="KW-1185">Reference proteome</keyword>
<dbReference type="Pfam" id="PF00565">
    <property type="entry name" value="SNase"/>
    <property type="match status" value="1"/>
</dbReference>
<keyword evidence="4" id="KW-0540">Nuclease</keyword>
<keyword evidence="5" id="KW-0255">Endonuclease</keyword>
<evidence type="ECO:0000259" key="9">
    <source>
        <dbReference type="PROSITE" id="PS50830"/>
    </source>
</evidence>
<comment type="subcellular location">
    <subcellularLocation>
        <location evidence="1">Membrane</location>
        <topology evidence="1">Single-pass membrane protein</topology>
    </subcellularLocation>
    <subcellularLocation>
        <location evidence="2">Mitochondrion</location>
    </subcellularLocation>
</comment>
<organism evidence="10 11">
    <name type="scientific">Fibroporia radiculosa</name>
    <dbReference type="NCBI Taxonomy" id="599839"/>
    <lineage>
        <taxon>Eukaryota</taxon>
        <taxon>Fungi</taxon>
        <taxon>Dikarya</taxon>
        <taxon>Basidiomycota</taxon>
        <taxon>Agaricomycotina</taxon>
        <taxon>Agaricomycetes</taxon>
        <taxon>Polyporales</taxon>
        <taxon>Fibroporiaceae</taxon>
        <taxon>Fibroporia</taxon>
    </lineage>
</organism>
<dbReference type="AlphaFoldDB" id="J4HTZ1"/>